<dbReference type="FunFam" id="3.10.10.10:FF:000007">
    <property type="entry name" value="Retrovirus-related Pol polyprotein from transposon 17.6-like Protein"/>
    <property type="match status" value="1"/>
</dbReference>
<evidence type="ECO:0000256" key="15">
    <source>
        <dbReference type="ARBA" id="ARBA00023172"/>
    </source>
</evidence>
<dbReference type="PANTHER" id="PTHR37984:SF5">
    <property type="entry name" value="PROTEIN NYNRIN-LIKE"/>
    <property type="match status" value="1"/>
</dbReference>
<dbReference type="Pfam" id="PF00098">
    <property type="entry name" value="zf-CCHC"/>
    <property type="match status" value="1"/>
</dbReference>
<evidence type="ECO:0000259" key="19">
    <source>
        <dbReference type="PROSITE" id="PS50878"/>
    </source>
</evidence>
<evidence type="ECO:0000256" key="1">
    <source>
        <dbReference type="ARBA" id="ARBA00012493"/>
    </source>
</evidence>
<keyword evidence="6" id="KW-0479">Metal-binding</keyword>
<evidence type="ECO:0000313" key="21">
    <source>
        <dbReference type="EMBL" id="KAF5815482.1"/>
    </source>
</evidence>
<dbReference type="GO" id="GO:0015074">
    <property type="term" value="P:DNA integration"/>
    <property type="evidence" value="ECO:0007669"/>
    <property type="project" value="UniProtKB-KW"/>
</dbReference>
<keyword evidence="7" id="KW-0064">Aspartyl protease</keyword>
<keyword evidence="14" id="KW-0238">DNA-binding</keyword>
<reference evidence="21" key="1">
    <citation type="journal article" date="2017" name="Nature">
        <title>The sunflower genome provides insights into oil metabolism, flowering and Asterid evolution.</title>
        <authorList>
            <person name="Badouin H."/>
            <person name="Gouzy J."/>
            <person name="Grassa C.J."/>
            <person name="Murat F."/>
            <person name="Staton S.E."/>
            <person name="Cottret L."/>
            <person name="Lelandais-Briere C."/>
            <person name="Owens G.L."/>
            <person name="Carrere S."/>
            <person name="Mayjonade B."/>
            <person name="Legrand L."/>
            <person name="Gill N."/>
            <person name="Kane N.C."/>
            <person name="Bowers J.E."/>
            <person name="Hubner S."/>
            <person name="Bellec A."/>
            <person name="Berard A."/>
            <person name="Berges H."/>
            <person name="Blanchet N."/>
            <person name="Boniface M.C."/>
            <person name="Brunel D."/>
            <person name="Catrice O."/>
            <person name="Chaidir N."/>
            <person name="Claudel C."/>
            <person name="Donnadieu C."/>
            <person name="Faraut T."/>
            <person name="Fievet G."/>
            <person name="Helmstetter N."/>
            <person name="King M."/>
            <person name="Knapp S.J."/>
            <person name="Lai Z."/>
            <person name="Le Paslier M.C."/>
            <person name="Lippi Y."/>
            <person name="Lorenzon L."/>
            <person name="Mandel J.R."/>
            <person name="Marage G."/>
            <person name="Marchand G."/>
            <person name="Marquand E."/>
            <person name="Bret-Mestries E."/>
            <person name="Morien E."/>
            <person name="Nambeesan S."/>
            <person name="Nguyen T."/>
            <person name="Pegot-Espagnet P."/>
            <person name="Pouilly N."/>
            <person name="Raftis F."/>
            <person name="Sallet E."/>
            <person name="Schiex T."/>
            <person name="Thomas J."/>
            <person name="Vandecasteele C."/>
            <person name="Vares D."/>
            <person name="Vear F."/>
            <person name="Vautrin S."/>
            <person name="Crespi M."/>
            <person name="Mangin B."/>
            <person name="Burke J.M."/>
            <person name="Salse J."/>
            <person name="Munos S."/>
            <person name="Vincourt P."/>
            <person name="Rieseberg L.H."/>
            <person name="Langlade N.B."/>
        </authorList>
    </citation>
    <scope>NUCLEOTIDE SEQUENCE</scope>
    <source>
        <tissue evidence="21">Leaves</tissue>
    </source>
</reference>
<dbReference type="InterPro" id="IPR041373">
    <property type="entry name" value="RT_RNaseH"/>
</dbReference>
<keyword evidence="10" id="KW-0460">Magnesium</keyword>
<dbReference type="Gene3D" id="4.10.60.10">
    <property type="entry name" value="Zinc finger, CCHC-type"/>
    <property type="match status" value="1"/>
</dbReference>
<feature type="region of interest" description="Disordered" evidence="17">
    <location>
        <begin position="39"/>
        <end position="72"/>
    </location>
</feature>
<dbReference type="SMART" id="SM00343">
    <property type="entry name" value="ZnF_C2HC"/>
    <property type="match status" value="2"/>
</dbReference>
<dbReference type="InterPro" id="IPR001584">
    <property type="entry name" value="Integrase_cat-core"/>
</dbReference>
<dbReference type="InterPro" id="IPR045358">
    <property type="entry name" value="Ty3_capsid"/>
</dbReference>
<dbReference type="CDD" id="cd01647">
    <property type="entry name" value="RT_LTR"/>
    <property type="match status" value="1"/>
</dbReference>
<keyword evidence="16" id="KW-0862">Zinc</keyword>
<dbReference type="EC" id="2.7.7.49" evidence="1"/>
<protein>
    <recommendedName>
        <fullName evidence="1">RNA-directed DNA polymerase</fullName>
        <ecNumber evidence="1">2.7.7.49</ecNumber>
    </recommendedName>
</protein>
<dbReference type="GO" id="GO:0003887">
    <property type="term" value="F:DNA-directed DNA polymerase activity"/>
    <property type="evidence" value="ECO:0007669"/>
    <property type="project" value="UniProtKB-KW"/>
</dbReference>
<name>A0A9K3NW23_HELAN</name>
<evidence type="ECO:0000259" key="18">
    <source>
        <dbReference type="PROSITE" id="PS50158"/>
    </source>
</evidence>
<keyword evidence="15" id="KW-0233">DNA recombination</keyword>
<dbReference type="SUPFAM" id="SSF56672">
    <property type="entry name" value="DNA/RNA polymerases"/>
    <property type="match status" value="1"/>
</dbReference>
<feature type="domain" description="Integrase catalytic" evidence="20">
    <location>
        <begin position="1117"/>
        <end position="1280"/>
    </location>
</feature>
<dbReference type="InterPro" id="IPR050951">
    <property type="entry name" value="Retrovirus_Pol_polyprotein"/>
</dbReference>
<dbReference type="InterPro" id="IPR000477">
    <property type="entry name" value="RT_dom"/>
</dbReference>
<dbReference type="InterPro" id="IPR043128">
    <property type="entry name" value="Rev_trsase/Diguanyl_cyclase"/>
</dbReference>
<keyword evidence="4 21" id="KW-0548">Nucleotidyltransferase</keyword>
<keyword evidence="3 21" id="KW-0808">Transferase</keyword>
<evidence type="ECO:0000256" key="14">
    <source>
        <dbReference type="ARBA" id="ARBA00023125"/>
    </source>
</evidence>
<evidence type="ECO:0000256" key="13">
    <source>
        <dbReference type="ARBA" id="ARBA00022932"/>
    </source>
</evidence>
<evidence type="ECO:0000256" key="2">
    <source>
        <dbReference type="ARBA" id="ARBA00022670"/>
    </source>
</evidence>
<dbReference type="GO" id="GO:0003964">
    <property type="term" value="F:RNA-directed DNA polymerase activity"/>
    <property type="evidence" value="ECO:0007669"/>
    <property type="project" value="UniProtKB-KW"/>
</dbReference>
<keyword evidence="5" id="KW-0540">Nuclease</keyword>
<evidence type="ECO:0000313" key="22">
    <source>
        <dbReference type="Proteomes" id="UP000215914"/>
    </source>
</evidence>
<evidence type="ECO:0000256" key="4">
    <source>
        <dbReference type="ARBA" id="ARBA00022695"/>
    </source>
</evidence>
<dbReference type="Gene3D" id="3.30.70.270">
    <property type="match status" value="2"/>
</dbReference>
<dbReference type="Pfam" id="PF08284">
    <property type="entry name" value="RVP_2"/>
    <property type="match status" value="1"/>
</dbReference>
<feature type="compositionally biased region" description="Basic and acidic residues" evidence="17">
    <location>
        <begin position="52"/>
        <end position="62"/>
    </location>
</feature>
<dbReference type="Pfam" id="PF19259">
    <property type="entry name" value="Ty3_capsid"/>
    <property type="match status" value="1"/>
</dbReference>
<dbReference type="SUPFAM" id="SSF53098">
    <property type="entry name" value="Ribonuclease H-like"/>
    <property type="match status" value="1"/>
</dbReference>
<dbReference type="InterPro" id="IPR041588">
    <property type="entry name" value="Integrase_H2C2"/>
</dbReference>
<evidence type="ECO:0000256" key="10">
    <source>
        <dbReference type="ARBA" id="ARBA00022842"/>
    </source>
</evidence>
<comment type="caution">
    <text evidence="21">The sequence shown here is derived from an EMBL/GenBank/DDBJ whole genome shotgun (WGS) entry which is preliminary data.</text>
</comment>
<keyword evidence="12" id="KW-0695">RNA-directed DNA polymerase</keyword>
<evidence type="ECO:0000256" key="3">
    <source>
        <dbReference type="ARBA" id="ARBA00022679"/>
    </source>
</evidence>
<dbReference type="GO" id="GO:0003677">
    <property type="term" value="F:DNA binding"/>
    <property type="evidence" value="ECO:0007669"/>
    <property type="project" value="UniProtKB-KW"/>
</dbReference>
<dbReference type="PANTHER" id="PTHR37984">
    <property type="entry name" value="PROTEIN CBG26694"/>
    <property type="match status" value="1"/>
</dbReference>
<dbReference type="Pfam" id="PF17921">
    <property type="entry name" value="Integrase_H2C2"/>
    <property type="match status" value="1"/>
</dbReference>
<dbReference type="Pfam" id="PF00078">
    <property type="entry name" value="RVT_1"/>
    <property type="match status" value="1"/>
</dbReference>
<evidence type="ECO:0000256" key="17">
    <source>
        <dbReference type="SAM" id="MobiDB-lite"/>
    </source>
</evidence>
<evidence type="ECO:0000256" key="5">
    <source>
        <dbReference type="ARBA" id="ARBA00022722"/>
    </source>
</evidence>
<evidence type="ECO:0000256" key="11">
    <source>
        <dbReference type="ARBA" id="ARBA00022908"/>
    </source>
</evidence>
<dbReference type="Gene3D" id="1.10.340.70">
    <property type="match status" value="1"/>
</dbReference>
<dbReference type="PROSITE" id="PS50994">
    <property type="entry name" value="INTEGRASE"/>
    <property type="match status" value="1"/>
</dbReference>
<keyword evidence="11" id="KW-0229">DNA integration</keyword>
<dbReference type="Gene3D" id="3.30.420.10">
    <property type="entry name" value="Ribonuclease H-like superfamily/Ribonuclease H"/>
    <property type="match status" value="1"/>
</dbReference>
<dbReference type="SUPFAM" id="SSF57756">
    <property type="entry name" value="Retrovirus zinc finger-like domains"/>
    <property type="match status" value="1"/>
</dbReference>
<evidence type="ECO:0000256" key="8">
    <source>
        <dbReference type="ARBA" id="ARBA00022759"/>
    </source>
</evidence>
<gene>
    <name evidence="21" type="ORF">HanXRQr2_Chr03g0123591</name>
</gene>
<evidence type="ECO:0000256" key="9">
    <source>
        <dbReference type="ARBA" id="ARBA00022801"/>
    </source>
</evidence>
<dbReference type="PROSITE" id="PS50878">
    <property type="entry name" value="RT_POL"/>
    <property type="match status" value="1"/>
</dbReference>
<dbReference type="GO" id="GO:0004519">
    <property type="term" value="F:endonuclease activity"/>
    <property type="evidence" value="ECO:0007669"/>
    <property type="project" value="UniProtKB-KW"/>
</dbReference>
<keyword evidence="13" id="KW-0239">DNA-directed DNA polymerase</keyword>
<dbReference type="Proteomes" id="UP000215914">
    <property type="component" value="Unassembled WGS sequence"/>
</dbReference>
<evidence type="ECO:0000256" key="6">
    <source>
        <dbReference type="ARBA" id="ARBA00022723"/>
    </source>
</evidence>
<dbReference type="Pfam" id="PF17917">
    <property type="entry name" value="RT_RNaseH"/>
    <property type="match status" value="1"/>
</dbReference>
<reference evidence="21" key="2">
    <citation type="submission" date="2020-06" db="EMBL/GenBank/DDBJ databases">
        <title>Helianthus annuus Genome sequencing and assembly Release 2.</title>
        <authorList>
            <person name="Gouzy J."/>
            <person name="Langlade N."/>
            <person name="Munos S."/>
        </authorList>
    </citation>
    <scope>NUCLEOTIDE SEQUENCE</scope>
    <source>
        <tissue evidence="21">Leaves</tissue>
    </source>
</reference>
<keyword evidence="16" id="KW-0863">Zinc-finger</keyword>
<dbReference type="GO" id="GO:0006508">
    <property type="term" value="P:proteolysis"/>
    <property type="evidence" value="ECO:0007669"/>
    <property type="project" value="UniProtKB-KW"/>
</dbReference>
<dbReference type="EMBL" id="MNCJ02000318">
    <property type="protein sequence ID" value="KAF5815482.1"/>
    <property type="molecule type" value="Genomic_DNA"/>
</dbReference>
<accession>A0A9K3NW23</accession>
<dbReference type="FunFam" id="3.10.20.370:FF:000001">
    <property type="entry name" value="Retrovirus-related Pol polyprotein from transposon 17.6-like protein"/>
    <property type="match status" value="1"/>
</dbReference>
<dbReference type="CDD" id="cd09274">
    <property type="entry name" value="RNase_HI_RT_Ty3"/>
    <property type="match status" value="1"/>
</dbReference>
<dbReference type="FunFam" id="3.30.420.10:FF:000032">
    <property type="entry name" value="Retrovirus-related Pol polyprotein from transposon 297-like Protein"/>
    <property type="match status" value="1"/>
</dbReference>
<keyword evidence="2" id="KW-0645">Protease</keyword>
<organism evidence="21 22">
    <name type="scientific">Helianthus annuus</name>
    <name type="common">Common sunflower</name>
    <dbReference type="NCBI Taxonomy" id="4232"/>
    <lineage>
        <taxon>Eukaryota</taxon>
        <taxon>Viridiplantae</taxon>
        <taxon>Streptophyta</taxon>
        <taxon>Embryophyta</taxon>
        <taxon>Tracheophyta</taxon>
        <taxon>Spermatophyta</taxon>
        <taxon>Magnoliopsida</taxon>
        <taxon>eudicotyledons</taxon>
        <taxon>Gunneridae</taxon>
        <taxon>Pentapetalae</taxon>
        <taxon>asterids</taxon>
        <taxon>campanulids</taxon>
        <taxon>Asterales</taxon>
        <taxon>Asteraceae</taxon>
        <taxon>Asteroideae</taxon>
        <taxon>Heliantheae alliance</taxon>
        <taxon>Heliantheae</taxon>
        <taxon>Helianthus</taxon>
    </lineage>
</organism>
<dbReference type="SUPFAM" id="SSF50630">
    <property type="entry name" value="Acid proteases"/>
    <property type="match status" value="1"/>
</dbReference>
<dbReference type="Gene3D" id="3.10.10.10">
    <property type="entry name" value="HIV Type 1 Reverse Transcriptase, subunit A, domain 1"/>
    <property type="match status" value="1"/>
</dbReference>
<dbReference type="CDD" id="cd00303">
    <property type="entry name" value="retropepsin_like"/>
    <property type="match status" value="1"/>
</dbReference>
<dbReference type="InterPro" id="IPR001878">
    <property type="entry name" value="Znf_CCHC"/>
</dbReference>
<keyword evidence="22" id="KW-1185">Reference proteome</keyword>
<dbReference type="GO" id="GO:0008270">
    <property type="term" value="F:zinc ion binding"/>
    <property type="evidence" value="ECO:0007669"/>
    <property type="project" value="UniProtKB-KW"/>
</dbReference>
<keyword evidence="8" id="KW-0255">Endonuclease</keyword>
<dbReference type="InterPro" id="IPR036397">
    <property type="entry name" value="RNaseH_sf"/>
</dbReference>
<sequence>MTRQDIENIVAQGIANAIPAFVAAVKSPIEPQHIIPSKRTTEDNFSNSINDGHNHVNHDNESQHTPLPKKRKAATPGCTFKEFLACKPTESAGNEGATASLRWLEKTEAVIAISKCAKDDQVMYASNLFKEGALEWWNTVLQAKGRDRAYAMTWEEFKSLVERKFCPEYEKEQMANKFLTHRMLGVDCRGYTSTFFEYARVVPNLASPEPVLISRYIWGLISEIRNIVKAARPRTIDDAVELANTLTDELIRTRDEDRKKELAQKITQGFRVGNSRNFKKRGTGQSSTLPFCKKNHFGRCNKLCNFCKTIGHREENCRKKSIICYNCGEAGHFKTECPKLANPVDNKPKATEGATKKNARAFQLTTQEAELIPDVIAGTFLVHNVYAKVLFDSGANQSFINTSFCQALKLPLTTVRQIFTVETADGNSVKIKQVLQKVEIELSGHKFAANLLPMKLAEFDVVLGMDWLIANHAQIICDRNSIKIQSPTGKVIMITGDKPRKPLKFISVMKVANYERKQGIVYMISVIICTKGKELKEIPVVSEYPNVFPEDLPGLPPDREVEFRIHLIPGTTPIAKAPYRLAPTEMLELKKQLDELLSKGFIQPSSSPWGAPVLFVKKKDGSMRMCIDYRELNKVTIKNRYPLPRIDDLFDQLQGAKFFSKIDLRSGYHQLKVQEEDIPKTAFRARYGHYEFTVMPFGLTNAPAAFMDMMNRICKPYLDKFVIVFIDDILIYSKSQVEHCQHLHALLTLLRKEKLYAKFSKCEFWLQEVQFLGHMVNHEGIHVDPAKIEAITNWKVPQTAMEIRSFIGLAGYYTRFIKDFSKIAVPLTKLTCKATKFEWGSKQEEAFRILKQKLTNAPILALPEGTEDFEIYCDASKLGYGCVLMQRKKVIAYASRQLKKHEENYMTHDLELGAIVFALKIWRHYLYGSKFTVYTDHKSLRYIFGQKELNMRQRRWMEILSDYDCDIQYHEGKANVVADALSRKYHEKQRRVRALRINLQVDLMEQLKEIQETTIKDDAEGMKGYLKELEQGNDGIWKFHKSRIWVPKQGNLRSKILEEAHKSRYTVHPGNNKMYQDLRKNFWWIGMKKDIAEYVSKCLTCSQVKAEHQKPSGLLQQLEMPVWKWELITMDFVTKLPKTRKGNDAIWVIVDRLTKSAHFLPIKETFNMERLAKLYVDEIVSLHGVPLSIVSDRDSRFTSRFWTSFQEAMGTRLNLSTAYHPQTDGQSERTIQTLEDMLRACVIDFGGNWDNHLPLIEFSYNNSYHSSFETAPFEALYGRKCRTPVCWAEIGESQLSGPEIVQETTDKITQIKERLKTARDRQKSYADNRRKPLEFQIGDKVLLKVSPWKGVARFGKKGKLSPRYVGPFLVIQRIGPVAYRLQLPEELVGVHDVFHVSNLKKCLSDESLVVPLQDIEVNEKLKFIEKPLQIEDKKIKFLKHKRLVLVKIKWNSKRGPEYTWELESEMKRKYPHLFQ</sequence>
<feature type="domain" description="Reverse transcriptase" evidence="19">
    <location>
        <begin position="597"/>
        <end position="776"/>
    </location>
</feature>
<dbReference type="InterPro" id="IPR036875">
    <property type="entry name" value="Znf_CCHC_sf"/>
</dbReference>
<dbReference type="PROSITE" id="PS50158">
    <property type="entry name" value="ZF_CCHC"/>
    <property type="match status" value="1"/>
</dbReference>
<evidence type="ECO:0000256" key="16">
    <source>
        <dbReference type="PROSITE-ProRule" id="PRU00047"/>
    </source>
</evidence>
<keyword evidence="9 21" id="KW-0378">Hydrolase</keyword>
<dbReference type="Gene3D" id="2.40.70.10">
    <property type="entry name" value="Acid Proteases"/>
    <property type="match status" value="1"/>
</dbReference>
<evidence type="ECO:0000259" key="20">
    <source>
        <dbReference type="PROSITE" id="PS50994"/>
    </source>
</evidence>
<dbReference type="InterPro" id="IPR021109">
    <property type="entry name" value="Peptidase_aspartic_dom_sf"/>
</dbReference>
<dbReference type="GO" id="GO:0006310">
    <property type="term" value="P:DNA recombination"/>
    <property type="evidence" value="ECO:0007669"/>
    <property type="project" value="UniProtKB-KW"/>
</dbReference>
<feature type="domain" description="CCHC-type" evidence="18">
    <location>
        <begin position="324"/>
        <end position="339"/>
    </location>
</feature>
<dbReference type="InterPro" id="IPR056924">
    <property type="entry name" value="SH3_Tf2-1"/>
</dbReference>
<evidence type="ECO:0000256" key="12">
    <source>
        <dbReference type="ARBA" id="ARBA00022918"/>
    </source>
</evidence>
<dbReference type="Pfam" id="PF24626">
    <property type="entry name" value="SH3_Tf2-1"/>
    <property type="match status" value="1"/>
</dbReference>
<dbReference type="FunFam" id="3.30.70.270:FF:000026">
    <property type="entry name" value="Transposon Ty3-G Gag-Pol polyprotein"/>
    <property type="match status" value="1"/>
</dbReference>
<dbReference type="InterPro" id="IPR043502">
    <property type="entry name" value="DNA/RNA_pol_sf"/>
</dbReference>
<dbReference type="GO" id="GO:0004190">
    <property type="term" value="F:aspartic-type endopeptidase activity"/>
    <property type="evidence" value="ECO:0007669"/>
    <property type="project" value="UniProtKB-KW"/>
</dbReference>
<evidence type="ECO:0000256" key="7">
    <source>
        <dbReference type="ARBA" id="ARBA00022750"/>
    </source>
</evidence>
<dbReference type="Gramene" id="mRNA:HanXRQr2_Chr03g0123591">
    <property type="protein sequence ID" value="CDS:HanXRQr2_Chr03g0123591.1"/>
    <property type="gene ID" value="HanXRQr2_Chr03g0123591"/>
</dbReference>
<proteinExistence type="predicted"/>
<dbReference type="InterPro" id="IPR012337">
    <property type="entry name" value="RNaseH-like_sf"/>
</dbReference>